<dbReference type="Pfam" id="PF03737">
    <property type="entry name" value="RraA-like"/>
    <property type="match status" value="1"/>
</dbReference>
<dbReference type="InterPro" id="IPR036704">
    <property type="entry name" value="RraA/RraA-like_sf"/>
</dbReference>
<comment type="caution">
    <text evidence="3">The sequence shown here is derived from an EMBL/GenBank/DDBJ whole genome shotgun (WGS) entry which is preliminary data.</text>
</comment>
<reference evidence="3 4" key="1">
    <citation type="journal article" date="2015" name="BMC Genomics">
        <title>Insights from the genome of Ophiocordyceps polyrhachis-furcata to pathogenicity and host specificity in insect fungi.</title>
        <authorList>
            <person name="Wichadakul D."/>
            <person name="Kobmoo N."/>
            <person name="Ingsriswang S."/>
            <person name="Tangphatsornruang S."/>
            <person name="Chantasingh D."/>
            <person name="Luangsa-ard J.J."/>
            <person name="Eurwilaichitr L."/>
        </authorList>
    </citation>
    <scope>NUCLEOTIDE SEQUENCE [LARGE SCALE GENOMIC DNA]</scope>
    <source>
        <strain evidence="3 4">BCC 54312</strain>
    </source>
</reference>
<keyword evidence="4" id="KW-1185">Reference proteome</keyword>
<dbReference type="CDD" id="cd16841">
    <property type="entry name" value="RraA_family"/>
    <property type="match status" value="1"/>
</dbReference>
<dbReference type="OrthoDB" id="1476984at2759"/>
<feature type="binding site" evidence="1">
    <location>
        <position position="114"/>
    </location>
    <ligand>
        <name>substrate</name>
    </ligand>
</feature>
<feature type="compositionally biased region" description="Low complexity" evidence="2">
    <location>
        <begin position="225"/>
        <end position="238"/>
    </location>
</feature>
<protein>
    <submittedName>
        <fullName evidence="3">Uncharacterized protein</fullName>
    </submittedName>
</protein>
<evidence type="ECO:0000313" key="3">
    <source>
        <dbReference type="EMBL" id="RCI11219.1"/>
    </source>
</evidence>
<feature type="binding site" evidence="1">
    <location>
        <position position="115"/>
    </location>
    <ligand>
        <name>Mg(2+)</name>
        <dbReference type="ChEBI" id="CHEBI:18420"/>
    </ligand>
</feature>
<dbReference type="GO" id="GO:0046872">
    <property type="term" value="F:metal ion binding"/>
    <property type="evidence" value="ECO:0007669"/>
    <property type="project" value="UniProtKB-KW"/>
</dbReference>
<dbReference type="PANTHER" id="PTHR33254:SF4">
    <property type="entry name" value="4-HYDROXY-4-METHYL-2-OXOGLUTARATE ALDOLASE 3-RELATED"/>
    <property type="match status" value="1"/>
</dbReference>
<dbReference type="Proteomes" id="UP000253664">
    <property type="component" value="Unassembled WGS sequence"/>
</dbReference>
<keyword evidence="1" id="KW-0460">Magnesium</keyword>
<organism evidence="3 4">
    <name type="scientific">Ophiocordyceps polyrhachis-furcata BCC 54312</name>
    <dbReference type="NCBI Taxonomy" id="1330021"/>
    <lineage>
        <taxon>Eukaryota</taxon>
        <taxon>Fungi</taxon>
        <taxon>Dikarya</taxon>
        <taxon>Ascomycota</taxon>
        <taxon>Pezizomycotina</taxon>
        <taxon>Sordariomycetes</taxon>
        <taxon>Hypocreomycetidae</taxon>
        <taxon>Hypocreales</taxon>
        <taxon>Ophiocordycipitaceae</taxon>
        <taxon>Ophiocordyceps</taxon>
    </lineage>
</organism>
<keyword evidence="1" id="KW-0479">Metal-binding</keyword>
<feature type="binding site" evidence="1">
    <location>
        <begin position="92"/>
        <end position="95"/>
    </location>
    <ligand>
        <name>substrate</name>
    </ligand>
</feature>
<comment type="cofactor">
    <cofactor evidence="1">
        <name>Mg(2+)</name>
        <dbReference type="ChEBI" id="CHEBI:18420"/>
    </cofactor>
</comment>
<dbReference type="Gene3D" id="3.50.30.40">
    <property type="entry name" value="Ribonuclease E inhibitor RraA/RraA-like"/>
    <property type="match status" value="1"/>
</dbReference>
<evidence type="ECO:0000313" key="4">
    <source>
        <dbReference type="Proteomes" id="UP000253664"/>
    </source>
</evidence>
<accession>A0A367L9X3</accession>
<dbReference type="EMBL" id="LKCN02000010">
    <property type="protein sequence ID" value="RCI11219.1"/>
    <property type="molecule type" value="Genomic_DNA"/>
</dbReference>
<sequence>MTEKQDLSAQFANIGSATVSDALDKLAIPGQLPDTIKPLTHYKTPTVGPAYTVRYVPASDPPGTTGDFIDDVAAGDVVVIDNDGRTDCTVWGDIMTQYAGLRGIAATVIHGACRDVDRALSDGYPVFSAGRYMRTGKDRVQVAETGGVVAVGGVRVDHGDIVVADGDGVVVVPRGRARDVLDVARAIEKSEQAIRDMIVDGLTSLAEARARLNYHSLQRRRERTTTATTATTTTTTTTSEEEKMEDRA</sequence>
<name>A0A367L9X3_9HYPO</name>
<dbReference type="SUPFAM" id="SSF89562">
    <property type="entry name" value="RraA-like"/>
    <property type="match status" value="1"/>
</dbReference>
<evidence type="ECO:0000256" key="1">
    <source>
        <dbReference type="PIRSR" id="PIRSR605493-1"/>
    </source>
</evidence>
<dbReference type="AlphaFoldDB" id="A0A367L9X3"/>
<proteinExistence type="predicted"/>
<gene>
    <name evidence="3" type="ORF">L249_7640</name>
</gene>
<evidence type="ECO:0000256" key="2">
    <source>
        <dbReference type="SAM" id="MobiDB-lite"/>
    </source>
</evidence>
<dbReference type="PANTHER" id="PTHR33254">
    <property type="entry name" value="4-HYDROXY-4-METHYL-2-OXOGLUTARATE ALDOLASE 3-RELATED"/>
    <property type="match status" value="1"/>
</dbReference>
<dbReference type="InterPro" id="IPR005493">
    <property type="entry name" value="RraA/RraA-like"/>
</dbReference>
<dbReference type="STRING" id="1330021.A0A367L9X3"/>
<feature type="region of interest" description="Disordered" evidence="2">
    <location>
        <begin position="217"/>
        <end position="248"/>
    </location>
</feature>